<organism evidence="4 5">
    <name type="scientific">Metarhizium rileyi (strain RCEF 4871)</name>
    <name type="common">Nomuraea rileyi</name>
    <dbReference type="NCBI Taxonomy" id="1649241"/>
    <lineage>
        <taxon>Eukaryota</taxon>
        <taxon>Fungi</taxon>
        <taxon>Dikarya</taxon>
        <taxon>Ascomycota</taxon>
        <taxon>Pezizomycotina</taxon>
        <taxon>Sordariomycetes</taxon>
        <taxon>Hypocreomycetidae</taxon>
        <taxon>Hypocreales</taxon>
        <taxon>Clavicipitaceae</taxon>
        <taxon>Metarhizium</taxon>
    </lineage>
</organism>
<dbReference type="PANTHER" id="PTHR34292:SF1">
    <property type="entry name" value="OUTER SPORE WALL PROTEIN RRT8"/>
    <property type="match status" value="1"/>
</dbReference>
<feature type="compositionally biased region" description="Polar residues" evidence="1">
    <location>
        <begin position="393"/>
        <end position="421"/>
    </location>
</feature>
<reference evidence="4 5" key="1">
    <citation type="journal article" date="2016" name="Genome Biol. Evol.">
        <title>Divergent and convergent evolution of fungal pathogenicity.</title>
        <authorList>
            <person name="Shang Y."/>
            <person name="Xiao G."/>
            <person name="Zheng P."/>
            <person name="Cen K."/>
            <person name="Zhan S."/>
            <person name="Wang C."/>
        </authorList>
    </citation>
    <scope>NUCLEOTIDE SEQUENCE [LARGE SCALE GENOMIC DNA]</scope>
    <source>
        <strain evidence="4 5">RCEF 4871</strain>
    </source>
</reference>
<dbReference type="Pfam" id="PF24086">
    <property type="entry name" value="DUF7371"/>
    <property type="match status" value="1"/>
</dbReference>
<evidence type="ECO:0000313" key="5">
    <source>
        <dbReference type="Proteomes" id="UP000243498"/>
    </source>
</evidence>
<name>A0A166Y3S2_METRR</name>
<feature type="transmembrane region" description="Helical" evidence="2">
    <location>
        <begin position="96"/>
        <end position="118"/>
    </location>
</feature>
<dbReference type="STRING" id="1081105.A0A166Y3S2"/>
<dbReference type="Proteomes" id="UP000243498">
    <property type="component" value="Unassembled WGS sequence"/>
</dbReference>
<keyword evidence="5" id="KW-1185">Reference proteome</keyword>
<comment type="caution">
    <text evidence="4">The sequence shown here is derived from an EMBL/GenBank/DDBJ whole genome shotgun (WGS) entry which is preliminary data.</text>
</comment>
<evidence type="ECO:0000256" key="1">
    <source>
        <dbReference type="SAM" id="MobiDB-lite"/>
    </source>
</evidence>
<sequence length="1406" mass="144844">MPSQASLPVSLYGSQSVGIDARSPTTSGPANYVKRAGIAASYPLRGIWYFLQNKEFWPLFSGRLLPLSLISLFVYLLLFTFAFLPQFAFLAIFHGWGAWVNAVVLTLGEGLIIIQGLFEGFFVDECRVDVFDATFIKLGLKNLISPHRIIFNESPNAVKMLGKPTSPAIYQPWSIIQIVELIVFLPLNLVPLVGTPAFIVVTGTRLGKLSHYRWFHLRGLSKEEQKREIKSLTWDYVWFVASSFLYQATAQASYGNPDDGNDTGNSAGQVDSPQSTVTVIANSGDNQNGLPNEQSCQMQGTTTVFVTIYPTGPVSATDGSPAGTTGTPDHTGYQTIHVSPLDSPQNNQPTVQAFTTLTISDLWSGGSESANNPTSVSFFGSDSPVSTGYPHSDGSSPSNSGIYGTTASASGISPVRNSDSGDNGGATQGTFQSVPSNSPYNTGKSGQVTANPNGAGGDSRGTAVQPSNLYTIVTDTNVEWITGSDGGASPITVVSEHTITLNTAVAEAVSGSGPVVTCWTVTGPDGKETVVESTINTSQANGGVPKATSVAITGPDGNISPQAFTSAIDQQTPVTTITATGAAPVFTGPGLPTSTAITILGSDGIATVIYSTWVVESGPVTGAPTALPTGVSVSPEDAQGPPNGHDITSCTSYTVIGQDGRLTVIESTLVIPVSAALATELPQDLPNGISVQVTAAPGSVAPGAGAITTVSSYTVIGTDGKLTVIETSFLIPGPIATPFATMAPSGVVTGIPGQVTAAPGQAVSADMAPQGLTTCVTYTVLGTDGLPTVLESTVVMPKSQVLPTGTSIGLPSVVPNGGTNDLPKGVSVPAQANQGYTTCITVDVLGPNGVATPVVETIVLTPQESGQLGATGPISTIGFPSVVPQGPSDLPQGITPADTASVSPVTTAVTVTVVGANGIPSPVVETIVFTPQPQVLTPGIVNPETVPGTGVAPSLSLEEYGAGFPSVPTVTPPPVVSSGLGGLPVGTDGAKPPIFTIVTGPGGIPVLSVVTAVPLSVYGNSGNADNKGLPASGPVPEGTLGGYGWQPAGASPAGYGAPSSLSNPQAGLVATSVQTSTWVNVIPEPTTTYTMKFPLTTLATVTVPAKVSVVKRVQHVREFAPFSASWVNSTATSLETLAGSPTLIPPPIDPSPAPSASNAIAPPPGTALCPAGGKVGNTTVNFDGSRPGPLLNPAGDFWFSEGFLVAPLSPQSVQGYMASSGGQLVEFVPPALTGPETTGSSDTAEIGVGPNSPNPCFRFNLYSANLGCAAQAAEQWCEFEVSAYTYNQAASNEMSTAWSEVKRIPACPSFPNVPCPLTPVKFDGYENITSVLVRLHVGLELRTWWADDLQFGWTDNSCEASQCRQAVAPQRVKREAVESTLRRGVWRWTPTGHERMGEEYIWDSLN</sequence>
<dbReference type="GO" id="GO:0005628">
    <property type="term" value="C:prospore membrane"/>
    <property type="evidence" value="ECO:0007669"/>
    <property type="project" value="TreeGrafter"/>
</dbReference>
<keyword evidence="2" id="KW-0472">Membrane</keyword>
<evidence type="ECO:0000259" key="3">
    <source>
        <dbReference type="Pfam" id="PF24086"/>
    </source>
</evidence>
<dbReference type="GO" id="GO:0005811">
    <property type="term" value="C:lipid droplet"/>
    <property type="evidence" value="ECO:0007669"/>
    <property type="project" value="TreeGrafter"/>
</dbReference>
<gene>
    <name evidence="4" type="ORF">NOR_07576</name>
</gene>
<keyword evidence="2" id="KW-0812">Transmembrane</keyword>
<evidence type="ECO:0000256" key="2">
    <source>
        <dbReference type="SAM" id="Phobius"/>
    </source>
</evidence>
<feature type="transmembrane region" description="Helical" evidence="2">
    <location>
        <begin position="64"/>
        <end position="84"/>
    </location>
</feature>
<dbReference type="GO" id="GO:0005619">
    <property type="term" value="C:ascospore wall"/>
    <property type="evidence" value="ECO:0007669"/>
    <property type="project" value="TreeGrafter"/>
</dbReference>
<dbReference type="OrthoDB" id="5385013at2759"/>
<proteinExistence type="predicted"/>
<dbReference type="EMBL" id="AZHC01000035">
    <property type="protein sequence ID" value="OAA36497.1"/>
    <property type="molecule type" value="Genomic_DNA"/>
</dbReference>
<dbReference type="PANTHER" id="PTHR34292">
    <property type="entry name" value="OUTER SPORE WALL PROTEIN LDS1"/>
    <property type="match status" value="1"/>
</dbReference>
<feature type="domain" description="DUF7371" evidence="3">
    <location>
        <begin position="1175"/>
        <end position="1364"/>
    </location>
</feature>
<feature type="compositionally biased region" description="Polar residues" evidence="1">
    <location>
        <begin position="322"/>
        <end position="349"/>
    </location>
</feature>
<feature type="compositionally biased region" description="Polar residues" evidence="1">
    <location>
        <begin position="428"/>
        <end position="452"/>
    </location>
</feature>
<feature type="region of interest" description="Disordered" evidence="1">
    <location>
        <begin position="312"/>
        <end position="349"/>
    </location>
</feature>
<protein>
    <recommendedName>
        <fullName evidence="3">DUF7371 domain-containing protein</fullName>
    </recommendedName>
</protein>
<feature type="region of interest" description="Disordered" evidence="1">
    <location>
        <begin position="384"/>
        <end position="464"/>
    </location>
</feature>
<evidence type="ECO:0000313" key="4">
    <source>
        <dbReference type="EMBL" id="OAA36497.1"/>
    </source>
</evidence>
<dbReference type="InterPro" id="IPR055795">
    <property type="entry name" value="DUF7371"/>
</dbReference>
<dbReference type="InterPro" id="IPR052786">
    <property type="entry name" value="Spore_wall_assembly"/>
</dbReference>
<accession>A0A166Y3S2</accession>
<keyword evidence="2" id="KW-1133">Transmembrane helix</keyword>